<proteinExistence type="predicted"/>
<protein>
    <submittedName>
        <fullName evidence="2">RecA/radA recombinase</fullName>
    </submittedName>
</protein>
<dbReference type="InterPro" id="IPR027417">
    <property type="entry name" value="P-loop_NTPase"/>
</dbReference>
<dbReference type="SUPFAM" id="SSF52540">
    <property type="entry name" value="P-loop containing nucleoside triphosphate hydrolases"/>
    <property type="match status" value="1"/>
</dbReference>
<dbReference type="Proteomes" id="UP000031670">
    <property type="component" value="Unassembled WGS sequence"/>
</dbReference>
<dbReference type="NCBIfam" id="NF033429">
    <property type="entry name" value="ImuA_translesion"/>
    <property type="match status" value="1"/>
</dbReference>
<organism evidence="2 3">
    <name type="scientific">Vibrio ishigakensis</name>
    <dbReference type="NCBI Taxonomy" id="1481914"/>
    <lineage>
        <taxon>Bacteria</taxon>
        <taxon>Pseudomonadati</taxon>
        <taxon>Pseudomonadota</taxon>
        <taxon>Gammaproteobacteria</taxon>
        <taxon>Vibrionales</taxon>
        <taxon>Vibrionaceae</taxon>
        <taxon>Vibrio</taxon>
    </lineage>
</organism>
<comment type="caution">
    <text evidence="2">The sequence shown here is derived from an EMBL/GenBank/DDBJ whole genome shotgun (WGS) entry which is preliminary data.</text>
</comment>
<evidence type="ECO:0000313" key="2">
    <source>
        <dbReference type="EMBL" id="GAM64911.1"/>
    </source>
</evidence>
<evidence type="ECO:0000313" key="3">
    <source>
        <dbReference type="Proteomes" id="UP000031670"/>
    </source>
</evidence>
<name>A0A0B8PF51_9VIBR</name>
<sequence>MQNIIDLLKRKQLIWQGSQQSSEQSFQPSYFPEWDQQLKGFPKTGVVEVQSPTGIGELRLLTPMLQATTQERLVVLINPPAMPSAHYFQSQGIDSSKVLILQHDEHALWATEQSLKSGCCACVCLWHSQLEVHQARRLQVAAEQGQALNIHFNLDEHNHASLPIPLSVTLLPSENGLKIQVNKRRGGWHPNQFQVDFQQYWPELCTQKPEHQVIPFPLRRQKQA</sequence>
<reference evidence="1 4" key="1">
    <citation type="submission" date="2015-01" db="EMBL/GenBank/DDBJ databases">
        <title>Vibrio sp. C1 JCM 19231 whole genome shotgun sequence.</title>
        <authorList>
            <person name="Sawabe T."/>
            <person name="Meirelles P."/>
            <person name="Feng G."/>
            <person name="Sayaka M."/>
            <person name="Hattori M."/>
            <person name="Ohkuma M."/>
        </authorList>
    </citation>
    <scope>NUCLEOTIDE SEQUENCE [LARGE SCALE GENOMIC DNA]</scope>
    <source>
        <strain evidence="4">JCM 19231</strain>
        <strain evidence="1">JCM19231</strain>
    </source>
</reference>
<reference evidence="2 3" key="2">
    <citation type="submission" date="2015-01" db="EMBL/GenBank/DDBJ databases">
        <title>Vibrio sp. C5 JCM 19232 whole genome shotgun sequence.</title>
        <authorList>
            <person name="Sawabe T."/>
            <person name="Meirelles P."/>
            <person name="Feng G."/>
            <person name="Sayaka M."/>
            <person name="Hattori M."/>
            <person name="Ohkuma M."/>
        </authorList>
    </citation>
    <scope>NUCLEOTIDE SEQUENCE [LARGE SCALE GENOMIC DNA]</scope>
    <source>
        <strain evidence="2 3">JCM19232</strain>
    </source>
</reference>
<gene>
    <name evidence="1" type="ORF">JCM19231_770</name>
    <name evidence="2" type="ORF">JCM19232_3204</name>
</gene>
<keyword evidence="4" id="KW-1185">Reference proteome</keyword>
<accession>A0A0B8NNX2</accession>
<dbReference type="InterPro" id="IPR017166">
    <property type="entry name" value="UCP037290"/>
</dbReference>
<dbReference type="InterPro" id="IPR047610">
    <property type="entry name" value="ImuA_translesion"/>
</dbReference>
<dbReference type="RefSeq" id="WP_261835062.1">
    <property type="nucleotide sequence ID" value="NZ_AP024881.1"/>
</dbReference>
<dbReference type="Proteomes" id="UP000031671">
    <property type="component" value="Unassembled WGS sequence"/>
</dbReference>
<accession>A0A0B8PF51</accession>
<dbReference type="Gene3D" id="3.40.50.300">
    <property type="entry name" value="P-loop containing nucleotide triphosphate hydrolases"/>
    <property type="match status" value="1"/>
</dbReference>
<dbReference type="PIRSF" id="PIRSF037290">
    <property type="entry name" value="UCP037290"/>
    <property type="match status" value="1"/>
</dbReference>
<dbReference type="AlphaFoldDB" id="A0A0B8PF51"/>
<dbReference type="EMBL" id="BBRZ01000017">
    <property type="protein sequence ID" value="GAM55706.1"/>
    <property type="molecule type" value="Genomic_DNA"/>
</dbReference>
<evidence type="ECO:0000313" key="1">
    <source>
        <dbReference type="EMBL" id="GAM55706.1"/>
    </source>
</evidence>
<reference evidence="3 4" key="3">
    <citation type="submission" date="2015-01" db="EMBL/GenBank/DDBJ databases">
        <authorList>
            <consortium name="NBRP consortium"/>
            <person name="Sawabe T."/>
            <person name="Meirelles P."/>
            <person name="Feng G."/>
            <person name="Sayaka M."/>
            <person name="Hattori M."/>
            <person name="Ohkuma M."/>
        </authorList>
    </citation>
    <scope>NUCLEOTIDE SEQUENCE [LARGE SCALE GENOMIC DNA]</scope>
    <source>
        <strain evidence="4">JCM 19231</strain>
        <strain evidence="1">JCM19231</strain>
        <strain evidence="2 3">JCM19232</strain>
    </source>
</reference>
<evidence type="ECO:0000313" key="4">
    <source>
        <dbReference type="Proteomes" id="UP000031671"/>
    </source>
</evidence>
<dbReference type="EMBL" id="BBSA01000015">
    <property type="protein sequence ID" value="GAM64911.1"/>
    <property type="molecule type" value="Genomic_DNA"/>
</dbReference>